<evidence type="ECO:0000313" key="1">
    <source>
        <dbReference type="EMBL" id="VFU34014.1"/>
    </source>
</evidence>
<reference evidence="1" key="1">
    <citation type="submission" date="2019-03" db="EMBL/GenBank/DDBJ databases">
        <authorList>
            <person name="Mank J."/>
            <person name="Almeida P."/>
        </authorList>
    </citation>
    <scope>NUCLEOTIDE SEQUENCE</scope>
    <source>
        <strain evidence="1">78183</strain>
    </source>
</reference>
<dbReference type="EMBL" id="CAADRP010000990">
    <property type="protein sequence ID" value="VFU34014.1"/>
    <property type="molecule type" value="Genomic_DNA"/>
</dbReference>
<protein>
    <submittedName>
        <fullName evidence="1">Uncharacterized protein</fullName>
    </submittedName>
</protein>
<accession>A0A6N2L126</accession>
<sequence>MPFLTCLVNFYYKTIHNVNCFCNLMLRVQLQLLTAVVRFWIVADKVACQITLFQLAVHILHFPCKLFCV</sequence>
<name>A0A6N2L126_SALVM</name>
<proteinExistence type="predicted"/>
<organism evidence="1">
    <name type="scientific">Salix viminalis</name>
    <name type="common">Common osier</name>
    <name type="synonym">Basket willow</name>
    <dbReference type="NCBI Taxonomy" id="40686"/>
    <lineage>
        <taxon>Eukaryota</taxon>
        <taxon>Viridiplantae</taxon>
        <taxon>Streptophyta</taxon>
        <taxon>Embryophyta</taxon>
        <taxon>Tracheophyta</taxon>
        <taxon>Spermatophyta</taxon>
        <taxon>Magnoliopsida</taxon>
        <taxon>eudicotyledons</taxon>
        <taxon>Gunneridae</taxon>
        <taxon>Pentapetalae</taxon>
        <taxon>rosids</taxon>
        <taxon>fabids</taxon>
        <taxon>Malpighiales</taxon>
        <taxon>Salicaceae</taxon>
        <taxon>Saliceae</taxon>
        <taxon>Salix</taxon>
    </lineage>
</organism>
<dbReference type="AlphaFoldDB" id="A0A6N2L126"/>
<gene>
    <name evidence="1" type="ORF">SVIM_LOCUS161106</name>
</gene>